<accession>A0A852Z9E2</accession>
<dbReference type="EMBL" id="JACBYW010000004">
    <property type="protein sequence ID" value="NYH79147.1"/>
    <property type="molecule type" value="Genomic_DNA"/>
</dbReference>
<dbReference type="InterPro" id="IPR011051">
    <property type="entry name" value="RmlC_Cupin_sf"/>
</dbReference>
<protein>
    <recommendedName>
        <fullName evidence="3">Cupin domain-containing protein</fullName>
    </recommendedName>
</protein>
<comment type="caution">
    <text evidence="1">The sequence shown here is derived from an EMBL/GenBank/DDBJ whole genome shotgun (WGS) entry which is preliminary data.</text>
</comment>
<keyword evidence="2" id="KW-1185">Reference proteome</keyword>
<reference evidence="1 2" key="1">
    <citation type="submission" date="2020-07" db="EMBL/GenBank/DDBJ databases">
        <title>Genomic Encyclopedia of Type Strains, Phase III (KMG-III): the genomes of soil and plant-associated and newly described type strains.</title>
        <authorList>
            <person name="Whitman W."/>
        </authorList>
    </citation>
    <scope>NUCLEOTIDE SEQUENCE [LARGE SCALE GENOMIC DNA]</scope>
    <source>
        <strain evidence="1 2">CECT 8576</strain>
    </source>
</reference>
<proteinExistence type="predicted"/>
<evidence type="ECO:0008006" key="3">
    <source>
        <dbReference type="Google" id="ProtNLM"/>
    </source>
</evidence>
<dbReference type="SUPFAM" id="SSF51182">
    <property type="entry name" value="RmlC-like cupins"/>
    <property type="match status" value="1"/>
</dbReference>
<dbReference type="AlphaFoldDB" id="A0A852Z9E2"/>
<evidence type="ECO:0000313" key="2">
    <source>
        <dbReference type="Proteomes" id="UP000548304"/>
    </source>
</evidence>
<dbReference type="InterPro" id="IPR014710">
    <property type="entry name" value="RmlC-like_jellyroll"/>
</dbReference>
<dbReference type="Proteomes" id="UP000548304">
    <property type="component" value="Unassembled WGS sequence"/>
</dbReference>
<dbReference type="Gene3D" id="2.60.120.10">
    <property type="entry name" value="Jelly Rolls"/>
    <property type="match status" value="1"/>
</dbReference>
<gene>
    <name evidence="1" type="ORF">FHR84_002481</name>
</gene>
<name>A0A852Z9E2_9ACTN</name>
<evidence type="ECO:0000313" key="1">
    <source>
        <dbReference type="EMBL" id="NYH79147.1"/>
    </source>
</evidence>
<sequence length="126" mass="13657">MGPLVTMSFAEPTEVREFPHGRLELFDLHGSAVGRFVLEPGWHWAEDVAPLAGTSSCQQRHVGYVLTGNLQVMMDEGTHGVIKAGEMLHIEPGHDARTLGADTVTLIDFSDVATYAVDTATLRAAR</sequence>
<organism evidence="1 2">
    <name type="scientific">Actinopolyspora biskrensis</name>
    <dbReference type="NCBI Taxonomy" id="1470178"/>
    <lineage>
        <taxon>Bacteria</taxon>
        <taxon>Bacillati</taxon>
        <taxon>Actinomycetota</taxon>
        <taxon>Actinomycetes</taxon>
        <taxon>Actinopolysporales</taxon>
        <taxon>Actinopolysporaceae</taxon>
        <taxon>Actinopolyspora</taxon>
    </lineage>
</organism>
<dbReference type="CDD" id="cd06990">
    <property type="entry name" value="cupin_DUF861"/>
    <property type="match status" value="1"/>
</dbReference>
<dbReference type="RefSeq" id="WP_179535582.1">
    <property type="nucleotide sequence ID" value="NZ_JACBYW010000004.1"/>
</dbReference>